<gene>
    <name evidence="1" type="ORF">CYJ25_07810</name>
</gene>
<reference evidence="1 2" key="1">
    <citation type="submission" date="2017-12" db="EMBL/GenBank/DDBJ databases">
        <title>Phylogenetic diversity of female urinary microbiome.</title>
        <authorList>
            <person name="Thomas-White K."/>
            <person name="Wolfe A.J."/>
        </authorList>
    </citation>
    <scope>NUCLEOTIDE SEQUENCE [LARGE SCALE GENOMIC DNA]</scope>
    <source>
        <strain evidence="1 2">UMB0250</strain>
    </source>
</reference>
<dbReference type="Proteomes" id="UP000234545">
    <property type="component" value="Unassembled WGS sequence"/>
</dbReference>
<protein>
    <submittedName>
        <fullName evidence="1">Uncharacterized protein</fullName>
    </submittedName>
</protein>
<organism evidence="1 2">
    <name type="scientific">Schaalia turicensis</name>
    <dbReference type="NCBI Taxonomy" id="131111"/>
    <lineage>
        <taxon>Bacteria</taxon>
        <taxon>Bacillati</taxon>
        <taxon>Actinomycetota</taxon>
        <taxon>Actinomycetes</taxon>
        <taxon>Actinomycetales</taxon>
        <taxon>Actinomycetaceae</taxon>
        <taxon>Schaalia</taxon>
    </lineage>
</organism>
<dbReference type="AlphaFoldDB" id="A0A2I1I3V9"/>
<evidence type="ECO:0000313" key="1">
    <source>
        <dbReference type="EMBL" id="PKY65789.1"/>
    </source>
</evidence>
<comment type="caution">
    <text evidence="1">The sequence shown here is derived from an EMBL/GenBank/DDBJ whole genome shotgun (WGS) entry which is preliminary data.</text>
</comment>
<sequence length="59" mass="6467">MPALLLIRAGIIVLQTLISVISIGVEGAQQAFPWYVGGRVEEQLGRVSLTYEVRWPDVG</sequence>
<evidence type="ECO:0000313" key="2">
    <source>
        <dbReference type="Proteomes" id="UP000234545"/>
    </source>
</evidence>
<name>A0A2I1I3V9_9ACTO</name>
<accession>A0A2I1I3V9</accession>
<proteinExistence type="predicted"/>
<dbReference type="EMBL" id="PKKJ01000014">
    <property type="protein sequence ID" value="PKY65789.1"/>
    <property type="molecule type" value="Genomic_DNA"/>
</dbReference>